<dbReference type="OrthoDB" id="3775748at2759"/>
<dbReference type="AlphaFoldDB" id="A0A2T2NMD2"/>
<protein>
    <recommendedName>
        <fullName evidence="4">BTB domain-containing protein</fullName>
    </recommendedName>
</protein>
<accession>A0A2T2NMD2</accession>
<evidence type="ECO:0000256" key="1">
    <source>
        <dbReference type="SAM" id="MobiDB-lite"/>
    </source>
</evidence>
<name>A0A2T2NMD2_CORCC</name>
<dbReference type="EMBL" id="KZ678135">
    <property type="protein sequence ID" value="PSN66593.1"/>
    <property type="molecule type" value="Genomic_DNA"/>
</dbReference>
<evidence type="ECO:0000313" key="2">
    <source>
        <dbReference type="EMBL" id="PSN66593.1"/>
    </source>
</evidence>
<reference evidence="2 3" key="1">
    <citation type="journal article" date="2018" name="Front. Microbiol.">
        <title>Genome-Wide Analysis of Corynespora cassiicola Leaf Fall Disease Putative Effectors.</title>
        <authorList>
            <person name="Lopez D."/>
            <person name="Ribeiro S."/>
            <person name="Label P."/>
            <person name="Fumanal B."/>
            <person name="Venisse J.S."/>
            <person name="Kohler A."/>
            <person name="de Oliveira R.R."/>
            <person name="Labutti K."/>
            <person name="Lipzen A."/>
            <person name="Lail K."/>
            <person name="Bauer D."/>
            <person name="Ohm R.A."/>
            <person name="Barry K.W."/>
            <person name="Spatafora J."/>
            <person name="Grigoriev I.V."/>
            <person name="Martin F.M."/>
            <person name="Pujade-Renaud V."/>
        </authorList>
    </citation>
    <scope>NUCLEOTIDE SEQUENCE [LARGE SCALE GENOMIC DNA]</scope>
    <source>
        <strain evidence="2 3">Philippines</strain>
    </source>
</reference>
<organism evidence="2 3">
    <name type="scientific">Corynespora cassiicola Philippines</name>
    <dbReference type="NCBI Taxonomy" id="1448308"/>
    <lineage>
        <taxon>Eukaryota</taxon>
        <taxon>Fungi</taxon>
        <taxon>Dikarya</taxon>
        <taxon>Ascomycota</taxon>
        <taxon>Pezizomycotina</taxon>
        <taxon>Dothideomycetes</taxon>
        <taxon>Pleosporomycetidae</taxon>
        <taxon>Pleosporales</taxon>
        <taxon>Corynesporascaceae</taxon>
        <taxon>Corynespora</taxon>
    </lineage>
</organism>
<sequence length="316" mass="37234">MGHSYSSSRRMPRLPRHKHIDEPQYGRRYQPAVPPVRICDWDPLEFETAMALNLHPTIRSSKYPRTLRNPHRTIIILDNIRAYSIHTVLLQKFSPRLPALLEPYYPHNVTEKGDEIYTATLPSTPRAWKMFTVWLYTINKIPPFDFTPVRLKTRHGHRFSNADVVEAFVLAGYLGAETWEKCLLRMLMWEVFHSLYYVPLQQQQQQQRRYHYRRPQPQCSYFWTMDELEALCECLRRPSGAKAFLRELLRWQREGYKRELDPFFWRVEHWFEPCGAEEGGNWGCFHGMGGKGWGGVWERMGMGVSPGTGVEETEGG</sequence>
<keyword evidence="3" id="KW-1185">Reference proteome</keyword>
<feature type="region of interest" description="Disordered" evidence="1">
    <location>
        <begin position="1"/>
        <end position="22"/>
    </location>
</feature>
<evidence type="ECO:0000313" key="3">
    <source>
        <dbReference type="Proteomes" id="UP000240883"/>
    </source>
</evidence>
<evidence type="ECO:0008006" key="4">
    <source>
        <dbReference type="Google" id="ProtNLM"/>
    </source>
</evidence>
<dbReference type="Proteomes" id="UP000240883">
    <property type="component" value="Unassembled WGS sequence"/>
</dbReference>
<proteinExistence type="predicted"/>
<gene>
    <name evidence="2" type="ORF">BS50DRAFT_620830</name>
</gene>